<dbReference type="Proteomes" id="UP000077829">
    <property type="component" value="Chromosome"/>
</dbReference>
<evidence type="ECO:0000313" key="1">
    <source>
        <dbReference type="EMBL" id="ANF87153.1"/>
    </source>
</evidence>
<organism evidence="1 2">
    <name type="scientific">Pseudomonas antarctica</name>
    <dbReference type="NCBI Taxonomy" id="219572"/>
    <lineage>
        <taxon>Bacteria</taxon>
        <taxon>Pseudomonadati</taxon>
        <taxon>Pseudomonadota</taxon>
        <taxon>Gammaproteobacteria</taxon>
        <taxon>Pseudomonadales</taxon>
        <taxon>Pseudomonadaceae</taxon>
        <taxon>Pseudomonas</taxon>
    </lineage>
</organism>
<gene>
    <name evidence="1" type="ORF">A7J50_3780</name>
</gene>
<evidence type="ECO:0000313" key="2">
    <source>
        <dbReference type="Proteomes" id="UP000077829"/>
    </source>
</evidence>
<dbReference type="KEGG" id="panr:A7J50_3780"/>
<dbReference type="EMBL" id="CP015600">
    <property type="protein sequence ID" value="ANF87153.1"/>
    <property type="molecule type" value="Genomic_DNA"/>
</dbReference>
<dbReference type="AlphaFoldDB" id="A0A172Z3K9"/>
<dbReference type="STRING" id="219572.A7J50_3780"/>
<proteinExistence type="predicted"/>
<name>A0A172Z3K9_9PSED</name>
<sequence length="73" mass="8057">MSDQSGEHVHYWDDGRGRREVIIDGQPVTHVIWCDTKAGIAVVADQPLKASDGETVDFHPIWGEITVLTLEAS</sequence>
<accession>A0A172Z3K9</accession>
<dbReference type="RefSeq" id="WP_064453178.1">
    <property type="nucleotide sequence ID" value="NZ_CP015600.1"/>
</dbReference>
<dbReference type="PATRIC" id="fig|219572.3.peg.3889"/>
<reference evidence="1 2" key="1">
    <citation type="submission" date="2016-05" db="EMBL/GenBank/DDBJ databases">
        <title>Complete genome sequence of Pseudomonas antarctica PAMC 27494.</title>
        <authorList>
            <person name="Lee J."/>
        </authorList>
    </citation>
    <scope>NUCLEOTIDE SEQUENCE [LARGE SCALE GENOMIC DNA]</scope>
    <source>
        <strain evidence="1 2">PAMC 27494</strain>
    </source>
</reference>
<protein>
    <submittedName>
        <fullName evidence="1">Uncharacterized protein</fullName>
    </submittedName>
</protein>